<dbReference type="PANTHER" id="PTHR11521">
    <property type="entry name" value="TROPONIN T"/>
    <property type="match status" value="1"/>
</dbReference>
<evidence type="ECO:0000313" key="5">
    <source>
        <dbReference type="Proteomes" id="UP000007110"/>
    </source>
</evidence>
<dbReference type="RefSeq" id="XP_030845602.1">
    <property type="nucleotide sequence ID" value="XM_030989742.1"/>
</dbReference>
<reference evidence="5" key="1">
    <citation type="submission" date="2015-02" db="EMBL/GenBank/DDBJ databases">
        <title>Genome sequencing for Strongylocentrotus purpuratus.</title>
        <authorList>
            <person name="Murali S."/>
            <person name="Liu Y."/>
            <person name="Vee V."/>
            <person name="English A."/>
            <person name="Wang M."/>
            <person name="Skinner E."/>
            <person name="Han Y."/>
            <person name="Muzny D.M."/>
            <person name="Worley K.C."/>
            <person name="Gibbs R.A."/>
        </authorList>
    </citation>
    <scope>NUCLEOTIDE SEQUENCE</scope>
</reference>
<feature type="coiled-coil region" evidence="2">
    <location>
        <begin position="43"/>
        <end position="142"/>
    </location>
</feature>
<keyword evidence="2" id="KW-0175">Coiled coil</keyword>
<dbReference type="EnsemblMetazoa" id="XM_030989742">
    <property type="protein sequence ID" value="XP_030845602"/>
    <property type="gene ID" value="LOC115918766"/>
</dbReference>
<dbReference type="RefSeq" id="XP_030845595.1">
    <property type="nucleotide sequence ID" value="XM_030989735.1"/>
</dbReference>
<evidence type="ECO:0000256" key="3">
    <source>
        <dbReference type="SAM" id="MobiDB-lite"/>
    </source>
</evidence>
<dbReference type="EnsemblMetazoa" id="XM_030989735">
    <property type="protein sequence ID" value="XP_030845595"/>
    <property type="gene ID" value="LOC577831"/>
</dbReference>
<feature type="compositionally biased region" description="Basic and acidic residues" evidence="3">
    <location>
        <begin position="7"/>
        <end position="23"/>
    </location>
</feature>
<dbReference type="InterPro" id="IPR027707">
    <property type="entry name" value="TNNT"/>
</dbReference>
<dbReference type="PANTHER" id="PTHR11521:SF1">
    <property type="entry name" value="TROPONIN T, SKELETAL MUSCLE"/>
    <property type="match status" value="1"/>
</dbReference>
<name>A0A7M7P334_STRPU</name>
<dbReference type="Pfam" id="PF00992">
    <property type="entry name" value="Troponin"/>
    <property type="match status" value="1"/>
</dbReference>
<feature type="region of interest" description="Disordered" evidence="3">
    <location>
        <begin position="1"/>
        <end position="23"/>
    </location>
</feature>
<dbReference type="SUPFAM" id="SSF90250">
    <property type="entry name" value="Troponin coil-coiled subunits"/>
    <property type="match status" value="1"/>
</dbReference>
<keyword evidence="5" id="KW-1185">Reference proteome</keyword>
<evidence type="ECO:0000313" key="4">
    <source>
        <dbReference type="EnsemblMetazoa" id="XP_030845602"/>
    </source>
</evidence>
<dbReference type="GO" id="GO:0005861">
    <property type="term" value="C:troponin complex"/>
    <property type="evidence" value="ECO:0007669"/>
    <property type="project" value="InterPro"/>
</dbReference>
<sequence length="227" mass="26834">MADQDQEGEHTLTEDEKTAIEEKKRQEFKQEIIQALKMVRLVIEKYDEEIAALKKHRLERKNEQAMWLDRIKKNEEDRKKRRQEENERLIRMREQKKIEREERQRAMRNPLAYKNTVQDERIRFARMTVEELAKEKEETLAKRAPALDLDSLGSEEAMKEAARDLYAKIVKAFGNLFDLQQTEKRQKYDIKELNTRINALQAAKVKAAHSADGLIKKIALPFGEVAE</sequence>
<dbReference type="InterPro" id="IPR038077">
    <property type="entry name" value="Troponin_sf"/>
</dbReference>
<organism evidence="4 5">
    <name type="scientific">Strongylocentrotus purpuratus</name>
    <name type="common">Purple sea urchin</name>
    <dbReference type="NCBI Taxonomy" id="7668"/>
    <lineage>
        <taxon>Eukaryota</taxon>
        <taxon>Metazoa</taxon>
        <taxon>Echinodermata</taxon>
        <taxon>Eleutherozoa</taxon>
        <taxon>Echinozoa</taxon>
        <taxon>Echinoidea</taxon>
        <taxon>Euechinoidea</taxon>
        <taxon>Echinacea</taxon>
        <taxon>Camarodonta</taxon>
        <taxon>Echinidea</taxon>
        <taxon>Strongylocentrotidae</taxon>
        <taxon>Strongylocentrotus</taxon>
    </lineage>
</organism>
<dbReference type="OMA" id="ANELYQW"/>
<dbReference type="InterPro" id="IPR001978">
    <property type="entry name" value="Troponin"/>
</dbReference>
<comment type="similarity">
    <text evidence="1">Belongs to the troponin T family.</text>
</comment>
<dbReference type="GO" id="GO:0006937">
    <property type="term" value="P:regulation of muscle contraction"/>
    <property type="evidence" value="ECO:0007669"/>
    <property type="project" value="InterPro"/>
</dbReference>
<dbReference type="GeneID" id="577831"/>
<accession>A0A7M7P334</accession>
<evidence type="ECO:0000256" key="1">
    <source>
        <dbReference type="ARBA" id="ARBA00008330"/>
    </source>
</evidence>
<dbReference type="GeneID" id="115918766"/>
<protein>
    <recommendedName>
        <fullName evidence="6">Troponin T</fullName>
    </recommendedName>
</protein>
<reference evidence="4" key="2">
    <citation type="submission" date="2021-01" db="UniProtKB">
        <authorList>
            <consortium name="EnsemblMetazoa"/>
        </authorList>
    </citation>
    <scope>IDENTIFICATION</scope>
</reference>
<evidence type="ECO:0000256" key="2">
    <source>
        <dbReference type="SAM" id="Coils"/>
    </source>
</evidence>
<dbReference type="Gene3D" id="1.20.5.350">
    <property type="match status" value="1"/>
</dbReference>
<evidence type="ECO:0008006" key="6">
    <source>
        <dbReference type="Google" id="ProtNLM"/>
    </source>
</evidence>
<dbReference type="AlphaFoldDB" id="A0A7M7P334"/>
<proteinExistence type="inferred from homology"/>
<dbReference type="Proteomes" id="UP000007110">
    <property type="component" value="Unassembled WGS sequence"/>
</dbReference>